<dbReference type="EMBL" id="LFNT01000014">
    <property type="protein sequence ID" value="KMS74170.1"/>
    <property type="molecule type" value="Genomic_DNA"/>
</dbReference>
<dbReference type="PATRIC" id="fig|1938.3.peg.8508"/>
<sequence length="127" mass="13844">MLASTVRGMTPSPNSRDSAWVLEATIRTAPAADPHWQEQLDRLRPIATYDRETQTWHARLGALDLAGVQLLQTLFDAAHIHGTEVRLAPVAVPAYWNGPTFARDSEVASLLEAQADPGRPLGQLPLA</sequence>
<proteinExistence type="predicted"/>
<evidence type="ECO:0000313" key="2">
    <source>
        <dbReference type="Proteomes" id="UP000037432"/>
    </source>
</evidence>
<evidence type="ECO:0000313" key="1">
    <source>
        <dbReference type="EMBL" id="KMS74170.1"/>
    </source>
</evidence>
<dbReference type="AlphaFoldDB" id="A0A0J8C8F6"/>
<dbReference type="Proteomes" id="UP000037432">
    <property type="component" value="Unassembled WGS sequence"/>
</dbReference>
<name>A0A0J8C8F6_STRVR</name>
<reference evidence="1 2" key="1">
    <citation type="submission" date="2015-06" db="EMBL/GenBank/DDBJ databases">
        <authorList>
            <person name="Ju K.-S."/>
            <person name="Doroghazi J.R."/>
            <person name="Metcalf W.W."/>
        </authorList>
    </citation>
    <scope>NUCLEOTIDE SEQUENCE [LARGE SCALE GENOMIC DNA]</scope>
    <source>
        <strain evidence="1 2">NRRL 3414</strain>
    </source>
</reference>
<protein>
    <submittedName>
        <fullName evidence="1">Uncharacterized protein</fullName>
    </submittedName>
</protein>
<comment type="caution">
    <text evidence="1">The sequence shown here is derived from an EMBL/GenBank/DDBJ whole genome shotgun (WGS) entry which is preliminary data.</text>
</comment>
<accession>A0A0J8C8F6</accession>
<organism evidence="1 2">
    <name type="scientific">Streptomyces viridochromogenes</name>
    <dbReference type="NCBI Taxonomy" id="1938"/>
    <lineage>
        <taxon>Bacteria</taxon>
        <taxon>Bacillati</taxon>
        <taxon>Actinomycetota</taxon>
        <taxon>Actinomycetes</taxon>
        <taxon>Kitasatosporales</taxon>
        <taxon>Streptomycetaceae</taxon>
        <taxon>Streptomyces</taxon>
    </lineage>
</organism>
<gene>
    <name evidence="1" type="ORF">ACM01_14680</name>
</gene>